<evidence type="ECO:0000313" key="2">
    <source>
        <dbReference type="EMBL" id="CAE0457664.1"/>
    </source>
</evidence>
<name>A0A7S3PW98_9STRA</name>
<protein>
    <recommendedName>
        <fullName evidence="1">SET domain-containing protein</fullName>
    </recommendedName>
</protein>
<accession>A0A7S3PW98</accession>
<sequence>MSFKIPFLILMQHPFAFGKDIVVENNSNLGEPSAGTNVILETTFDGNRGVDGLLQSSEIDEITNLNATVRGKTDPQNLLHANNITNKHQGHEQYEPYRCSLYLAESSIPHAGFGMYTVRDVKEGDKVLPYSDAPSIPTCNDRENGIEDKDWNHVDYLWSGKGLAEFECNSVSVSVMTFGSLCNFHTYLPNVYPIAVDYDDTMVDRYSDPGAGAFSYHGGYEFEATRDIMAGDEIFADYGEQWLDYREGTFADNVPRYDDFEEGAEAFNLIQSELNANNVNITEGVIKTLKNVVTLMDQRVGATLPGTKKSFENISEKNNRNRSRKSYEAAKTLAEQTIKKKSIQWIKENGICLDLIRPGLSTIPGAGRGAFSQGYISSGSIISPAPLLNIVDKEKMDIYNLSIDEETGELQEVTEDSEVVGKQLLVNYCFSHKESRLLLCPQSNMILMNHCSHRMKGGGQCRDNGPNAKVQWASGWDPDTANWLDMDMDEIKGSTAEGMRGLSFEVIATRDIFPGEEVMIDYGENWEEAWQSHVNHWKAPATSEFKYVPIKTMIAQKQLEIRTKEELKENPYPSNIQTVCYYPGKSHDDEEEENDEEAGVVMVMESGKHYKTANGVETEKYLVPCQVVQKPSQCQADGTDSYVVAIESENLMLNEYPEESITFRTTKEMSDVTLPHVFRHFIEIDEGLFPESWKY</sequence>
<dbReference type="InterPro" id="IPR046341">
    <property type="entry name" value="SET_dom_sf"/>
</dbReference>
<gene>
    <name evidence="2" type="ORF">CDEB00056_LOCUS2505</name>
</gene>
<organism evidence="2">
    <name type="scientific">Chaetoceros debilis</name>
    <dbReference type="NCBI Taxonomy" id="122233"/>
    <lineage>
        <taxon>Eukaryota</taxon>
        <taxon>Sar</taxon>
        <taxon>Stramenopiles</taxon>
        <taxon>Ochrophyta</taxon>
        <taxon>Bacillariophyta</taxon>
        <taxon>Coscinodiscophyceae</taxon>
        <taxon>Chaetocerotophycidae</taxon>
        <taxon>Chaetocerotales</taxon>
        <taxon>Chaetocerotaceae</taxon>
        <taxon>Chaetoceros</taxon>
    </lineage>
</organism>
<feature type="domain" description="SET" evidence="1">
    <location>
        <begin position="349"/>
        <end position="523"/>
    </location>
</feature>
<dbReference type="AlphaFoldDB" id="A0A7S3PW98"/>
<proteinExistence type="predicted"/>
<evidence type="ECO:0000259" key="1">
    <source>
        <dbReference type="PROSITE" id="PS50280"/>
    </source>
</evidence>
<dbReference type="InterPro" id="IPR001214">
    <property type="entry name" value="SET_dom"/>
</dbReference>
<dbReference type="SUPFAM" id="SSF82199">
    <property type="entry name" value="SET domain"/>
    <property type="match status" value="2"/>
</dbReference>
<dbReference type="Gene3D" id="2.170.270.10">
    <property type="entry name" value="SET domain"/>
    <property type="match status" value="2"/>
</dbReference>
<dbReference type="EMBL" id="HBIO01003637">
    <property type="protein sequence ID" value="CAE0457664.1"/>
    <property type="molecule type" value="Transcribed_RNA"/>
</dbReference>
<dbReference type="PROSITE" id="PS50280">
    <property type="entry name" value="SET"/>
    <property type="match status" value="2"/>
</dbReference>
<dbReference type="Pfam" id="PF00856">
    <property type="entry name" value="SET"/>
    <property type="match status" value="1"/>
</dbReference>
<reference evidence="2" key="1">
    <citation type="submission" date="2021-01" db="EMBL/GenBank/DDBJ databases">
        <authorList>
            <person name="Corre E."/>
            <person name="Pelletier E."/>
            <person name="Niang G."/>
            <person name="Scheremetjew M."/>
            <person name="Finn R."/>
            <person name="Kale V."/>
            <person name="Holt S."/>
            <person name="Cochrane G."/>
            <person name="Meng A."/>
            <person name="Brown T."/>
            <person name="Cohen L."/>
        </authorList>
    </citation>
    <scope>NUCLEOTIDE SEQUENCE</scope>
    <source>
        <strain evidence="2">MM31A-1</strain>
    </source>
</reference>
<feature type="domain" description="SET" evidence="1">
    <location>
        <begin position="99"/>
        <end position="239"/>
    </location>
</feature>